<evidence type="ECO:0000256" key="1">
    <source>
        <dbReference type="SAM" id="MobiDB-lite"/>
    </source>
</evidence>
<dbReference type="PROSITE" id="PS51208">
    <property type="entry name" value="AUTOTRANSPORTER"/>
    <property type="match status" value="1"/>
</dbReference>
<dbReference type="Proteomes" id="UP001302072">
    <property type="component" value="Chromosome"/>
</dbReference>
<dbReference type="EMBL" id="CP115541">
    <property type="protein sequence ID" value="WNH52209.1"/>
    <property type="molecule type" value="Genomic_DNA"/>
</dbReference>
<dbReference type="InterPro" id="IPR006315">
    <property type="entry name" value="OM_autotransptr_brl_dom"/>
</dbReference>
<keyword evidence="2" id="KW-0732">Signal</keyword>
<dbReference type="InterPro" id="IPR043990">
    <property type="entry name" value="AC_1"/>
</dbReference>
<feature type="chain" id="PRO_5046763009" evidence="2">
    <location>
        <begin position="28"/>
        <end position="1125"/>
    </location>
</feature>
<evidence type="ECO:0000313" key="4">
    <source>
        <dbReference type="EMBL" id="WNH52209.1"/>
    </source>
</evidence>
<protein>
    <submittedName>
        <fullName evidence="4">Autotransporter outer membrane beta-barrel domain-containing protein</fullName>
    </submittedName>
</protein>
<evidence type="ECO:0000256" key="2">
    <source>
        <dbReference type="SAM" id="SignalP"/>
    </source>
</evidence>
<dbReference type="Pfam" id="PF18883">
    <property type="entry name" value="AC_1"/>
    <property type="match status" value="1"/>
</dbReference>
<dbReference type="Gene3D" id="2.160.20.20">
    <property type="match status" value="1"/>
</dbReference>
<feature type="domain" description="Autotransporter" evidence="3">
    <location>
        <begin position="838"/>
        <end position="1125"/>
    </location>
</feature>
<gene>
    <name evidence="4" type="ORF">PDM29_18025</name>
</gene>
<evidence type="ECO:0000259" key="3">
    <source>
        <dbReference type="PROSITE" id="PS51208"/>
    </source>
</evidence>
<dbReference type="Gene3D" id="2.40.128.130">
    <property type="entry name" value="Autotransporter beta-domain"/>
    <property type="match status" value="1"/>
</dbReference>
<dbReference type="InterPro" id="IPR036709">
    <property type="entry name" value="Autotransporte_beta_dom_sf"/>
</dbReference>
<proteinExistence type="predicted"/>
<feature type="compositionally biased region" description="Pro residues" evidence="1">
    <location>
        <begin position="779"/>
        <end position="792"/>
    </location>
</feature>
<reference evidence="4 5" key="1">
    <citation type="submission" date="2022-12" db="EMBL/GenBank/DDBJ databases">
        <title>Two new species, Stenotrophomonas aracearum and Stenotrophomonas oahuensis, isolated from Anthurium (Araceae family) in Hawaii.</title>
        <authorList>
            <person name="Chunag S.C."/>
            <person name="Dobhal S."/>
            <person name="Alvarez A."/>
            <person name="Arif M."/>
        </authorList>
    </citation>
    <scope>NUCLEOTIDE SEQUENCE [LARGE SCALE GENOMIC DNA]</scope>
    <source>
        <strain evidence="4 5">A5586</strain>
    </source>
</reference>
<sequence>MKARMRLLPAALTVVLAQLAASLAVHAQTVVGPGTLTTTVTGSSGETTVVSNTTISTGTADAVRANGGNVTLDTRLPSPNGPITLQTTSGMALHATNGSLLVPAGIDIAINGRGQAAFADGGNINVTGGNISILGIGKLAGATAGTITLANTLYNAPELITGAQGNGIGVDLNGQVVLGAGNRLYIGKTGNSFGLGAQGPNAGITVNGALPITFAQSGAMGIYLYGGGQLSNSAPIALTFNGASSIGIIVDSGSNNQTLNNITATFNATSGVAGTGLAAQRGGNVSLQNFVVEGPGAGVGVWVRDTSSVNLSGSSRITVSADRNAQLYTFAPSTSMAGVDAIFSSATATSTRAAGLVQGGTLRSTGTVWSNPTAGGYGIFLGQNGVNSVADLTGDIVTTTGTGSATVSTYASAILTARGSSLRNEGGNQAIQLWNYSSPTQTTGANEVHLIDTTVSASGGADAVYSLNQAPGTVNLLTVQGGSVRSDTTAIYAYGPLTVQLNSTDVAGTDALLWAGNMNANGDPTVLDVVARASTLSGMAGAASPGSVSTSTANLSLLQQSHWTGLAWNLSNAWVDASSLWTVTGDSTVSQLVNNEGRIAFTPPANDVYKQLYTTTYAGGAASTLALNTWLGDDTSPSDQLVITGGSASGQSRLEIANSGGAGALTLGDGIRVVATLDGGTTAADAFVLAGAVLAGPYAYRLHRGGYADGAGEEWFLRSSIDCGAPGSPSPPCPEVVPTPPEPPEPPPPPPGPEPPGPPSPDPDPASPPLVPEPEDASPTPPDPFVPNPEPVPDYRAEVSLYTALPAMALRYGWATLGNLHERVGEQEQLRQRSDLREDRYFNGAWLRVIGENGDVKGSRRGIYTGSPKYDYDILAVQIGSDVYAVEDEDGVRDHAGFYLGRGHIQTDVVHHDGTLAGRDKVTATSLGLYWTRYWEQGQYLDAVWQGSWGKGKARSANAVLLERTSFGWAASLEGGYPFWNDAHTRVLEPQLQLIYQRIPTDDDQEPAARIRFSDMTSLAARLGLRWAGTRVLEPTDAGIRRLLTSWLRLNVWHEFQGQPVTEFSSATGYIPFEADLKGTWWQLNAGTTWQLGASTSLYANVGYQKSFHRDFDAWDAKAGVRWNW</sequence>
<name>A0ABY9YMT9_9GAMM</name>
<feature type="signal peptide" evidence="2">
    <location>
        <begin position="1"/>
        <end position="27"/>
    </location>
</feature>
<feature type="compositionally biased region" description="Pro residues" evidence="1">
    <location>
        <begin position="728"/>
        <end position="772"/>
    </location>
</feature>
<evidence type="ECO:0000313" key="5">
    <source>
        <dbReference type="Proteomes" id="UP001302072"/>
    </source>
</evidence>
<accession>A0ABY9YMT9</accession>
<dbReference type="SUPFAM" id="SSF51126">
    <property type="entry name" value="Pectin lyase-like"/>
    <property type="match status" value="1"/>
</dbReference>
<organism evidence="4 5">
    <name type="scientific">Stenotrophomonas oahuensis</name>
    <dbReference type="NCBI Taxonomy" id="3003271"/>
    <lineage>
        <taxon>Bacteria</taxon>
        <taxon>Pseudomonadati</taxon>
        <taxon>Pseudomonadota</taxon>
        <taxon>Gammaproteobacteria</taxon>
        <taxon>Lysobacterales</taxon>
        <taxon>Lysobacteraceae</taxon>
        <taxon>Stenotrophomonas</taxon>
    </lineage>
</organism>
<keyword evidence="5" id="KW-1185">Reference proteome</keyword>
<dbReference type="Pfam" id="PF03797">
    <property type="entry name" value="Autotransporter"/>
    <property type="match status" value="1"/>
</dbReference>
<feature type="region of interest" description="Disordered" evidence="1">
    <location>
        <begin position="726"/>
        <end position="792"/>
    </location>
</feature>
<dbReference type="CDD" id="cd01344">
    <property type="entry name" value="PL2_Passenger_AT"/>
    <property type="match status" value="1"/>
</dbReference>
<dbReference type="InterPro" id="IPR011050">
    <property type="entry name" value="Pectin_lyase_fold/virulence"/>
</dbReference>
<dbReference type="InterPro" id="IPR005546">
    <property type="entry name" value="Autotransporte_beta"/>
</dbReference>
<dbReference type="SMART" id="SM00869">
    <property type="entry name" value="Autotransporter"/>
    <property type="match status" value="1"/>
</dbReference>
<dbReference type="NCBIfam" id="TIGR01414">
    <property type="entry name" value="autotrans_barl"/>
    <property type="match status" value="1"/>
</dbReference>
<dbReference type="InterPro" id="IPR012332">
    <property type="entry name" value="Autotransporter_pectin_lyase_C"/>
</dbReference>
<dbReference type="RefSeq" id="WP_311191414.1">
    <property type="nucleotide sequence ID" value="NZ_CP115541.1"/>
</dbReference>
<dbReference type="SUPFAM" id="SSF103515">
    <property type="entry name" value="Autotransporter"/>
    <property type="match status" value="1"/>
</dbReference>